<dbReference type="EMBL" id="MNCJ02000318">
    <property type="protein sequence ID" value="KAF5812735.1"/>
    <property type="molecule type" value="Genomic_DNA"/>
</dbReference>
<evidence type="ECO:0000313" key="2">
    <source>
        <dbReference type="Proteomes" id="UP000215914"/>
    </source>
</evidence>
<comment type="caution">
    <text evidence="1">The sequence shown here is derived from an EMBL/GenBank/DDBJ whole genome shotgun (WGS) entry which is preliminary data.</text>
</comment>
<organism evidence="1 2">
    <name type="scientific">Helianthus annuus</name>
    <name type="common">Common sunflower</name>
    <dbReference type="NCBI Taxonomy" id="4232"/>
    <lineage>
        <taxon>Eukaryota</taxon>
        <taxon>Viridiplantae</taxon>
        <taxon>Streptophyta</taxon>
        <taxon>Embryophyta</taxon>
        <taxon>Tracheophyta</taxon>
        <taxon>Spermatophyta</taxon>
        <taxon>Magnoliopsida</taxon>
        <taxon>eudicotyledons</taxon>
        <taxon>Gunneridae</taxon>
        <taxon>Pentapetalae</taxon>
        <taxon>asterids</taxon>
        <taxon>campanulids</taxon>
        <taxon>Asterales</taxon>
        <taxon>Asteraceae</taxon>
        <taxon>Asteroideae</taxon>
        <taxon>Heliantheae alliance</taxon>
        <taxon>Heliantheae</taxon>
        <taxon>Helianthus</taxon>
    </lineage>
</organism>
<dbReference type="Proteomes" id="UP000215914">
    <property type="component" value="Unassembled WGS sequence"/>
</dbReference>
<gene>
    <name evidence="1" type="ORF">HanXRQr2_Chr03g0089901</name>
</gene>
<keyword evidence="2" id="KW-1185">Reference proteome</keyword>
<reference evidence="1" key="1">
    <citation type="journal article" date="2017" name="Nature">
        <title>The sunflower genome provides insights into oil metabolism, flowering and Asterid evolution.</title>
        <authorList>
            <person name="Badouin H."/>
            <person name="Gouzy J."/>
            <person name="Grassa C.J."/>
            <person name="Murat F."/>
            <person name="Staton S.E."/>
            <person name="Cottret L."/>
            <person name="Lelandais-Briere C."/>
            <person name="Owens G.L."/>
            <person name="Carrere S."/>
            <person name="Mayjonade B."/>
            <person name="Legrand L."/>
            <person name="Gill N."/>
            <person name="Kane N.C."/>
            <person name="Bowers J.E."/>
            <person name="Hubner S."/>
            <person name="Bellec A."/>
            <person name="Berard A."/>
            <person name="Berges H."/>
            <person name="Blanchet N."/>
            <person name="Boniface M.C."/>
            <person name="Brunel D."/>
            <person name="Catrice O."/>
            <person name="Chaidir N."/>
            <person name="Claudel C."/>
            <person name="Donnadieu C."/>
            <person name="Faraut T."/>
            <person name="Fievet G."/>
            <person name="Helmstetter N."/>
            <person name="King M."/>
            <person name="Knapp S.J."/>
            <person name="Lai Z."/>
            <person name="Le Paslier M.C."/>
            <person name="Lippi Y."/>
            <person name="Lorenzon L."/>
            <person name="Mandel J.R."/>
            <person name="Marage G."/>
            <person name="Marchand G."/>
            <person name="Marquand E."/>
            <person name="Bret-Mestries E."/>
            <person name="Morien E."/>
            <person name="Nambeesan S."/>
            <person name="Nguyen T."/>
            <person name="Pegot-Espagnet P."/>
            <person name="Pouilly N."/>
            <person name="Raftis F."/>
            <person name="Sallet E."/>
            <person name="Schiex T."/>
            <person name="Thomas J."/>
            <person name="Vandecasteele C."/>
            <person name="Vares D."/>
            <person name="Vear F."/>
            <person name="Vautrin S."/>
            <person name="Crespi M."/>
            <person name="Mangin B."/>
            <person name="Burke J.M."/>
            <person name="Salse J."/>
            <person name="Munos S."/>
            <person name="Vincourt P."/>
            <person name="Rieseberg L.H."/>
            <person name="Langlade N.B."/>
        </authorList>
    </citation>
    <scope>NUCLEOTIDE SEQUENCE</scope>
    <source>
        <tissue evidence="1">Leaves</tissue>
    </source>
</reference>
<accession>A0A9K3NUU2</accession>
<protein>
    <submittedName>
        <fullName evidence="1">Uncharacterized protein</fullName>
    </submittedName>
</protein>
<name>A0A9K3NUU2_HELAN</name>
<proteinExistence type="predicted"/>
<dbReference type="Gramene" id="mRNA:HanXRQr2_Chr03g0089901">
    <property type="protein sequence ID" value="CDS:HanXRQr2_Chr03g0089901.1"/>
    <property type="gene ID" value="HanXRQr2_Chr03g0089901"/>
</dbReference>
<sequence length="61" mass="6947">MYTSTVTAVSVPRLMKKKNLLKKYAICVFSSSFFSSNWSVPKPDTLDFKPPVPSAMRYKAR</sequence>
<dbReference type="AlphaFoldDB" id="A0A9K3NUU2"/>
<evidence type="ECO:0000313" key="1">
    <source>
        <dbReference type="EMBL" id="KAF5812735.1"/>
    </source>
</evidence>
<reference evidence="1" key="2">
    <citation type="submission" date="2020-06" db="EMBL/GenBank/DDBJ databases">
        <title>Helianthus annuus Genome sequencing and assembly Release 2.</title>
        <authorList>
            <person name="Gouzy J."/>
            <person name="Langlade N."/>
            <person name="Munos S."/>
        </authorList>
    </citation>
    <scope>NUCLEOTIDE SEQUENCE</scope>
    <source>
        <tissue evidence="1">Leaves</tissue>
    </source>
</reference>